<reference evidence="1 2" key="1">
    <citation type="submission" date="2020-03" db="EMBL/GenBank/DDBJ databases">
        <title>Roseomonas stagni sp. nov., isolated from pond water in Japan.</title>
        <authorList>
            <person name="Furuhata K."/>
            <person name="Miyamoto H."/>
            <person name="Goto K."/>
        </authorList>
    </citation>
    <scope>NUCLEOTIDE SEQUENCE [LARGE SCALE GENOMIC DNA]</scope>
    <source>
        <strain evidence="1 2">PeD5</strain>
    </source>
</reference>
<keyword evidence="2" id="KW-1185">Reference proteome</keyword>
<sequence>MEADLAAYQNEARSHSDAIRRRSVSLHQPTSGLVLWLSYGQSLAAGWESWPRLSKTARLSSVYMMGESVHPAAENRAKWAPVGGLAKLAPLVATVRDGGRGLLTDEEVARLTPGAPNRGETLLEGFAQQFGAAWYGSRGMAGGDVANRFVFAQCGVGGKTIAELSVGACPDLFHRIRDAIRLAQKQATRLGLSFSVGGLLYNQGETGYASTTRGAYASALARLIEDVRSYVSDATGQAGKLPVFLFQTGGQYAVDSVELAVARAQIQVASTTEAVFMVSGNQHVVDKDFHLTSNGTRWLGCLAGKVAVRTIIEGEGWQCTQAIRWVGGGNVVVGLFHTPVPPLQFAAPYVGRSVSPIVRAPHRGIYLEDENGPLTILNVELKGQLAIVTTSRQLCIRPRIWLGRGACFSGAICIADSDRTPLAYPYVYTAGSGQTMDEDIASLAGFSYPSNNFALADVQTVDVVDRDPGRTAKSSLLSGLAARLRTRISLA</sequence>
<accession>A0A6M1LUX6</accession>
<evidence type="ECO:0000313" key="1">
    <source>
        <dbReference type="EMBL" id="NGM23823.1"/>
    </source>
</evidence>
<dbReference type="SUPFAM" id="SSF52266">
    <property type="entry name" value="SGNH hydrolase"/>
    <property type="match status" value="1"/>
</dbReference>
<protein>
    <submittedName>
        <fullName evidence="1">Sialate O-acetylesterase</fullName>
    </submittedName>
</protein>
<proteinExistence type="predicted"/>
<dbReference type="Proteomes" id="UP000475385">
    <property type="component" value="Unassembled WGS sequence"/>
</dbReference>
<dbReference type="Gene3D" id="3.40.50.1110">
    <property type="entry name" value="SGNH hydrolase"/>
    <property type="match status" value="1"/>
</dbReference>
<dbReference type="GO" id="GO:0016788">
    <property type="term" value="F:hydrolase activity, acting on ester bonds"/>
    <property type="evidence" value="ECO:0007669"/>
    <property type="project" value="UniProtKB-ARBA"/>
</dbReference>
<gene>
    <name evidence="1" type="ORF">G3576_27705</name>
</gene>
<dbReference type="InterPro" id="IPR036514">
    <property type="entry name" value="SGNH_hydro_sf"/>
</dbReference>
<comment type="caution">
    <text evidence="1">The sequence shown here is derived from an EMBL/GenBank/DDBJ whole genome shotgun (WGS) entry which is preliminary data.</text>
</comment>
<dbReference type="RefSeq" id="WP_164697740.1">
    <property type="nucleotide sequence ID" value="NZ_JAAIKB010000020.1"/>
</dbReference>
<organism evidence="1 2">
    <name type="scientific">Falsiroseomonas algicola</name>
    <dbReference type="NCBI Taxonomy" id="2716930"/>
    <lineage>
        <taxon>Bacteria</taxon>
        <taxon>Pseudomonadati</taxon>
        <taxon>Pseudomonadota</taxon>
        <taxon>Alphaproteobacteria</taxon>
        <taxon>Acetobacterales</taxon>
        <taxon>Roseomonadaceae</taxon>
        <taxon>Falsiroseomonas</taxon>
    </lineage>
</organism>
<evidence type="ECO:0000313" key="2">
    <source>
        <dbReference type="Proteomes" id="UP000475385"/>
    </source>
</evidence>
<dbReference type="AlphaFoldDB" id="A0A6M1LUX6"/>
<dbReference type="EMBL" id="JAAIKB010000020">
    <property type="protein sequence ID" value="NGM23823.1"/>
    <property type="molecule type" value="Genomic_DNA"/>
</dbReference>
<name>A0A6M1LUX6_9PROT</name>